<dbReference type="SUPFAM" id="SSF50965">
    <property type="entry name" value="Galactose oxidase, central domain"/>
    <property type="match status" value="1"/>
</dbReference>
<keyword evidence="2" id="KW-0677">Repeat</keyword>
<name>A0A1A6A3H1_9TREE</name>
<keyword evidence="4" id="KW-0472">Membrane</keyword>
<sequence>MAEIRSSARRRRRRYVNTTENITQHGRRVALLVVLLAGRVVEAVTSDTITPRWGHAAVYIPSPPTLIIQGGKTDPSSSYTYTSSPNTGETLILPLSSAFSTSSPPFTSLDTPSAPTSAWHTLSPLSSINDTWEILSFGGDGGTTEPVQTGFNSAWILSVDPKQPDMKYTRLPAAVNGQPMRRIYHSTTSSPDGKAYITGGMKGDGSGATFSEVYTFDPASSTFSPLPDLPVGLYHHSSVLSPNGTLLAMGGAYTSPSTGGAALQSYGTLYSLDTTSSMPAWKQVTTTGNVPEGRRGATLVTSEDGSKAFLFGGADATLAEVYGDGWELDLAKCAWEEMGTSDQGESNPPNMVEHLADRIDGVFTGVESRFDHTAVSIGGSHIAIFGGYGSDGPVDSTLHIWDSSTNSWATDFTPTESSSSSTSATASSGESAVHGGTLSTSRAATRTQSASGSEPTLSDAADHPSSVSASASGTSAPTDAGAHSHPLTTPIKIGLILGILAFVGLSFALCFWRYRRRRNAKLANMASSPWPASGPRGRTPSRPYGSREKGGPGLMEHLSPEKPEGGYEAWGVKERGASIGLGMGAIGATLHSISSKFSGAKGDPYAELRDPPLSASEEEIGGPLRKSSRKVGEGIRLLGPRPERQKSLYYSPSPEKPVRQASIVRNSRIDMLREEDTPRPKSRLIRPLVGDEEEDWVMRSDESGNNWRSAKSILDNRHPEDADADQDPFLEREDSFDDDAPILPPVRGGPVPTPRDSRSDLGTFDEIASMSNPYSDLSRNPYSDVSRNRLSAVSHNPSLDYHLPSMSPSDPLDLAGLLVPPVLGGGNRYSQTSIPTSARSGLSGRSGQLTALSDAEEGIIHEARYIHSQSPTLVSPSEVAYEPIKRSESFFRRMAAGGITSLLTSSTRSNTPQKKDLDIRDPNPPPTLWPVISKDDLMSATSPISPESSTATHPPTSWRGDLLPPDNEHGKGPSLSSLTSARSMRDMVLVQREATSSSMESEAVIERSSSPPPPDAFSPNADDFMPDAEQQEESDRYDGSGHGRHPNGLTMPSPDLHDGDEESPGEIVFNGADFTSPPILPASYLSSPSAIPPKESATSRKASLRPTPITPKKVDKKTLKTSATDEASLPPSGSPVPTPLVQHRRPVRDVVNSINKRGGSTPFSLLSPLSNYSPALDRKASISTNNTGTSSTASPVNNTGINGTRKDKGKRVDSIGEEEDDDPFGTPKARRPITIAEPSSAGHVYGMGNKRKTSSNAGSARPTTMWEVIKKDQLRVANPDNSRIISGTGGGSK</sequence>
<feature type="region of interest" description="Disordered" evidence="3">
    <location>
        <begin position="902"/>
        <end position="1293"/>
    </location>
</feature>
<dbReference type="Pfam" id="PF24681">
    <property type="entry name" value="Kelch_KLHDC2_KLHL20_DRC7"/>
    <property type="match status" value="1"/>
</dbReference>
<feature type="compositionally biased region" description="Acidic residues" evidence="3">
    <location>
        <begin position="722"/>
        <end position="740"/>
    </location>
</feature>
<dbReference type="OrthoDB" id="432528at2759"/>
<gene>
    <name evidence="5" type="ORF">I303_05463</name>
</gene>
<feature type="compositionally biased region" description="Polar residues" evidence="3">
    <location>
        <begin position="1161"/>
        <end position="1173"/>
    </location>
</feature>
<feature type="region of interest" description="Disordered" evidence="3">
    <location>
        <begin position="411"/>
        <end position="483"/>
    </location>
</feature>
<feature type="compositionally biased region" description="Low complexity" evidence="3">
    <location>
        <begin position="902"/>
        <end position="911"/>
    </location>
</feature>
<feature type="compositionally biased region" description="Low complexity" evidence="3">
    <location>
        <begin position="463"/>
        <end position="481"/>
    </location>
</feature>
<evidence type="ECO:0000313" key="5">
    <source>
        <dbReference type="EMBL" id="OBR84604.1"/>
    </source>
</evidence>
<feature type="region of interest" description="Disordered" evidence="3">
    <location>
        <begin position="525"/>
        <end position="568"/>
    </location>
</feature>
<accession>A0A1A6A3H1</accession>
<keyword evidence="4" id="KW-0812">Transmembrane</keyword>
<feature type="compositionally biased region" description="Basic and acidic residues" evidence="3">
    <location>
        <begin position="1204"/>
        <end position="1214"/>
    </location>
</feature>
<keyword evidence="1" id="KW-0880">Kelch repeat</keyword>
<proteinExistence type="predicted"/>
<dbReference type="PANTHER" id="PTHR46093:SF18">
    <property type="entry name" value="FIBRONECTIN TYPE-III DOMAIN-CONTAINING PROTEIN"/>
    <property type="match status" value="1"/>
</dbReference>
<dbReference type="STRING" id="1296121.A0A1A6A3H1"/>
<feature type="compositionally biased region" description="Polar residues" evidence="3">
    <location>
        <begin position="939"/>
        <end position="955"/>
    </location>
</feature>
<dbReference type="VEuPathDB" id="FungiDB:I303_05463"/>
<dbReference type="PANTHER" id="PTHR46093">
    <property type="entry name" value="ACYL-COA-BINDING DOMAIN-CONTAINING PROTEIN 5"/>
    <property type="match status" value="1"/>
</dbReference>
<feature type="region of interest" description="Disordered" evidence="3">
    <location>
        <begin position="603"/>
        <end position="684"/>
    </location>
</feature>
<feature type="region of interest" description="Disordered" evidence="3">
    <location>
        <begin position="696"/>
        <end position="762"/>
    </location>
</feature>
<feature type="compositionally biased region" description="Basic and acidic residues" evidence="3">
    <location>
        <begin position="667"/>
        <end position="679"/>
    </location>
</feature>
<organism evidence="5">
    <name type="scientific">Kwoniella dejecticola CBS 10117</name>
    <dbReference type="NCBI Taxonomy" id="1296121"/>
    <lineage>
        <taxon>Eukaryota</taxon>
        <taxon>Fungi</taxon>
        <taxon>Dikarya</taxon>
        <taxon>Basidiomycota</taxon>
        <taxon>Agaricomycotina</taxon>
        <taxon>Tremellomycetes</taxon>
        <taxon>Tremellales</taxon>
        <taxon>Cryptococcaceae</taxon>
        <taxon>Kwoniella</taxon>
    </lineage>
</organism>
<evidence type="ECO:0000256" key="2">
    <source>
        <dbReference type="ARBA" id="ARBA00022737"/>
    </source>
</evidence>
<feature type="transmembrane region" description="Helical" evidence="4">
    <location>
        <begin position="493"/>
        <end position="512"/>
    </location>
</feature>
<feature type="compositionally biased region" description="Low complexity" evidence="3">
    <location>
        <begin position="415"/>
        <end position="432"/>
    </location>
</feature>
<dbReference type="Gene3D" id="2.120.10.80">
    <property type="entry name" value="Kelch-type beta propeller"/>
    <property type="match status" value="2"/>
</dbReference>
<dbReference type="InterPro" id="IPR015915">
    <property type="entry name" value="Kelch-typ_b-propeller"/>
</dbReference>
<evidence type="ECO:0008006" key="6">
    <source>
        <dbReference type="Google" id="ProtNLM"/>
    </source>
</evidence>
<evidence type="ECO:0000256" key="3">
    <source>
        <dbReference type="SAM" id="MobiDB-lite"/>
    </source>
</evidence>
<keyword evidence="4" id="KW-1133">Transmembrane helix</keyword>
<reference evidence="5" key="1">
    <citation type="submission" date="2013-07" db="EMBL/GenBank/DDBJ databases">
        <title>The Genome Sequence of Cryptococcus dejecticola CBS10117.</title>
        <authorList>
            <consortium name="The Broad Institute Genome Sequencing Platform"/>
            <person name="Cuomo C."/>
            <person name="Litvintseva A."/>
            <person name="Chen Y."/>
            <person name="Heitman J."/>
            <person name="Sun S."/>
            <person name="Springer D."/>
            <person name="Dromer F."/>
            <person name="Young S.K."/>
            <person name="Zeng Q."/>
            <person name="Gargeya S."/>
            <person name="Fitzgerald M."/>
            <person name="Abouelleil A."/>
            <person name="Alvarado L."/>
            <person name="Berlin A.M."/>
            <person name="Chapman S.B."/>
            <person name="Dewar J."/>
            <person name="Goldberg J."/>
            <person name="Griggs A."/>
            <person name="Gujja S."/>
            <person name="Hansen M."/>
            <person name="Howarth C."/>
            <person name="Imamovic A."/>
            <person name="Larimer J."/>
            <person name="McCowan C."/>
            <person name="Murphy C."/>
            <person name="Pearson M."/>
            <person name="Priest M."/>
            <person name="Roberts A."/>
            <person name="Saif S."/>
            <person name="Shea T."/>
            <person name="Sykes S."/>
            <person name="Wortman J."/>
            <person name="Nusbaum C."/>
            <person name="Birren B."/>
        </authorList>
    </citation>
    <scope>NUCLEOTIDE SEQUENCE [LARGE SCALE GENOMIC DNA]</scope>
    <source>
        <strain evidence="5">CBS 10117</strain>
    </source>
</reference>
<evidence type="ECO:0000256" key="1">
    <source>
        <dbReference type="ARBA" id="ARBA00022441"/>
    </source>
</evidence>
<evidence type="ECO:0000256" key="4">
    <source>
        <dbReference type="SAM" id="Phobius"/>
    </source>
</evidence>
<dbReference type="InterPro" id="IPR011043">
    <property type="entry name" value="Gal_Oxase/kelch_b-propeller"/>
</dbReference>
<dbReference type="EMBL" id="KI894032">
    <property type="protein sequence ID" value="OBR84604.1"/>
    <property type="molecule type" value="Genomic_DNA"/>
</dbReference>
<protein>
    <recommendedName>
        <fullName evidence="6">Galactose oxidase</fullName>
    </recommendedName>
</protein>
<feature type="compositionally biased region" description="Basic and acidic residues" evidence="3">
    <location>
        <begin position="558"/>
        <end position="568"/>
    </location>
</feature>
<feature type="compositionally biased region" description="Polar residues" evidence="3">
    <location>
        <begin position="437"/>
        <end position="456"/>
    </location>
</feature>
<feature type="compositionally biased region" description="Low complexity" evidence="3">
    <location>
        <begin position="1181"/>
        <end position="1194"/>
    </location>
</feature>